<comment type="domain">
    <text evidence="10">Composed of three domains: the N-terminal N domain, which is responsible for interactions with the ribosome, the central G domain, which binds GTP, and the C-terminal M domain, which binds the RNA and the signal sequence of the RNC.</text>
</comment>
<protein>
    <recommendedName>
        <fullName evidence="10">Signal recognition particle protein</fullName>
        <ecNumber evidence="10">3.6.5.4</ecNumber>
    </recommendedName>
    <alternativeName>
        <fullName evidence="10">Fifty-four homolog</fullName>
    </alternativeName>
</protein>
<dbReference type="InterPro" id="IPR004780">
    <property type="entry name" value="SRP"/>
</dbReference>
<evidence type="ECO:0000313" key="15">
    <source>
        <dbReference type="Proteomes" id="UP000019849"/>
    </source>
</evidence>
<dbReference type="EC" id="3.6.5.4" evidence="10"/>
<keyword evidence="3 10" id="KW-0547">Nucleotide-binding</keyword>
<keyword evidence="6 10" id="KW-0342">GTP-binding</keyword>
<reference evidence="13 15" key="1">
    <citation type="submission" date="2014-02" db="EMBL/GenBank/DDBJ databases">
        <title>Aquamicrobium defluvii Genome sequencing.</title>
        <authorList>
            <person name="Wang X."/>
        </authorList>
    </citation>
    <scope>NUCLEOTIDE SEQUENCE [LARGE SCALE GENOMIC DNA]</scope>
    <source>
        <strain evidence="13 15">W13Z1</strain>
    </source>
</reference>
<keyword evidence="8 10" id="KW-0687">Ribonucleoprotein</keyword>
<dbReference type="RefSeq" id="WP_035022179.1">
    <property type="nucleotide sequence ID" value="NZ_KK073877.1"/>
</dbReference>
<organism evidence="13 15">
    <name type="scientific">Aquamicrobium defluvii</name>
    <dbReference type="NCBI Taxonomy" id="69279"/>
    <lineage>
        <taxon>Bacteria</taxon>
        <taxon>Pseudomonadati</taxon>
        <taxon>Pseudomonadota</taxon>
        <taxon>Alphaproteobacteria</taxon>
        <taxon>Hyphomicrobiales</taxon>
        <taxon>Phyllobacteriaceae</taxon>
        <taxon>Aquamicrobium</taxon>
    </lineage>
</organism>
<dbReference type="HOGENOM" id="CLU_009301_6_0_5"/>
<dbReference type="Proteomes" id="UP000019849">
    <property type="component" value="Unassembled WGS sequence"/>
</dbReference>
<dbReference type="Proteomes" id="UP000294958">
    <property type="component" value="Unassembled WGS sequence"/>
</dbReference>
<dbReference type="HAMAP" id="MF_00306">
    <property type="entry name" value="SRP54"/>
    <property type="match status" value="1"/>
</dbReference>
<dbReference type="InterPro" id="IPR022941">
    <property type="entry name" value="SRP54"/>
</dbReference>
<feature type="binding site" evidence="10">
    <location>
        <begin position="190"/>
        <end position="194"/>
    </location>
    <ligand>
        <name>GTP</name>
        <dbReference type="ChEBI" id="CHEBI:37565"/>
    </ligand>
</feature>
<evidence type="ECO:0000256" key="9">
    <source>
        <dbReference type="ARBA" id="ARBA00048027"/>
    </source>
</evidence>
<evidence type="ECO:0000256" key="5">
    <source>
        <dbReference type="ARBA" id="ARBA00022884"/>
    </source>
</evidence>
<dbReference type="GO" id="GO:0048500">
    <property type="term" value="C:signal recognition particle"/>
    <property type="evidence" value="ECO:0007669"/>
    <property type="project" value="UniProtKB-UniRule"/>
</dbReference>
<feature type="region of interest" description="Disordered" evidence="11">
    <location>
        <begin position="487"/>
        <end position="510"/>
    </location>
</feature>
<dbReference type="Pfam" id="PF02978">
    <property type="entry name" value="SRP_SPB"/>
    <property type="match status" value="1"/>
</dbReference>
<dbReference type="GO" id="GO:0008312">
    <property type="term" value="F:7S RNA binding"/>
    <property type="evidence" value="ECO:0007669"/>
    <property type="project" value="InterPro"/>
</dbReference>
<dbReference type="Gene3D" id="3.40.50.300">
    <property type="entry name" value="P-loop containing nucleotide triphosphate hydrolases"/>
    <property type="match status" value="1"/>
</dbReference>
<feature type="domain" description="SRP54-type proteins GTP-binding" evidence="12">
    <location>
        <begin position="269"/>
        <end position="282"/>
    </location>
</feature>
<dbReference type="SUPFAM" id="SSF52540">
    <property type="entry name" value="P-loop containing nucleoside triphosphate hydrolases"/>
    <property type="match status" value="1"/>
</dbReference>
<dbReference type="STRING" id="69279.BG36_00890"/>
<dbReference type="NCBIfam" id="TIGR00959">
    <property type="entry name" value="ffh"/>
    <property type="match status" value="1"/>
</dbReference>
<reference evidence="14 16" key="2">
    <citation type="submission" date="2019-03" db="EMBL/GenBank/DDBJ databases">
        <title>Genomic Encyclopedia of Type Strains, Phase IV (KMG-IV): sequencing the most valuable type-strain genomes for metagenomic binning, comparative biology and taxonomic classification.</title>
        <authorList>
            <person name="Goeker M."/>
        </authorList>
    </citation>
    <scope>NUCLEOTIDE SEQUENCE [LARGE SCALE GENOMIC DNA]</scope>
    <source>
        <strain evidence="14 16">DSM 11603</strain>
    </source>
</reference>
<evidence type="ECO:0000256" key="7">
    <source>
        <dbReference type="ARBA" id="ARBA00023135"/>
    </source>
</evidence>
<comment type="function">
    <text evidence="10">Involved in targeting and insertion of nascent membrane proteins into the cytoplasmic membrane. Binds to the hydrophobic signal sequence of the ribosome-nascent chain (RNC) as it emerges from the ribosomes. The SRP-RNC complex is then targeted to the cytoplasmic membrane where it interacts with the SRP receptor FtsY. Interaction with FtsY leads to the transfer of the RNC complex to the Sec translocase for insertion into the membrane, the hydrolysis of GTP by both Ffh and FtsY, and the dissociation of the SRP-FtsY complex into the individual components.</text>
</comment>
<comment type="caution">
    <text evidence="13">The sequence shown here is derived from an EMBL/GenBank/DDBJ whole genome shotgun (WGS) entry which is preliminary data.</text>
</comment>
<dbReference type="GO" id="GO:0005525">
    <property type="term" value="F:GTP binding"/>
    <property type="evidence" value="ECO:0007669"/>
    <property type="project" value="UniProtKB-UniRule"/>
</dbReference>
<dbReference type="InterPro" id="IPR003593">
    <property type="entry name" value="AAA+_ATPase"/>
</dbReference>
<gene>
    <name evidence="10" type="primary">ffh</name>
    <name evidence="13" type="ORF">BG36_00890</name>
    <name evidence="14" type="ORF">DES43_103180</name>
</gene>
<accession>A0A011UW72</accession>
<dbReference type="EMBL" id="JENY01000001">
    <property type="protein sequence ID" value="EXL10451.1"/>
    <property type="molecule type" value="Genomic_DNA"/>
</dbReference>
<dbReference type="InterPro" id="IPR013822">
    <property type="entry name" value="Signal_recog_particl_SRP54_hlx"/>
</dbReference>
<evidence type="ECO:0000313" key="13">
    <source>
        <dbReference type="EMBL" id="EXL10451.1"/>
    </source>
</evidence>
<dbReference type="CDD" id="cd18539">
    <property type="entry name" value="SRP_G"/>
    <property type="match status" value="1"/>
</dbReference>
<dbReference type="AlphaFoldDB" id="A0A011UW72"/>
<evidence type="ECO:0000256" key="11">
    <source>
        <dbReference type="SAM" id="MobiDB-lite"/>
    </source>
</evidence>
<dbReference type="GO" id="GO:0005886">
    <property type="term" value="C:plasma membrane"/>
    <property type="evidence" value="ECO:0007669"/>
    <property type="project" value="UniProtKB-SubCell"/>
</dbReference>
<dbReference type="SUPFAM" id="SSF47446">
    <property type="entry name" value="Signal peptide-binding domain"/>
    <property type="match status" value="1"/>
</dbReference>
<evidence type="ECO:0000313" key="16">
    <source>
        <dbReference type="Proteomes" id="UP000294958"/>
    </source>
</evidence>
<dbReference type="InterPro" id="IPR042101">
    <property type="entry name" value="SRP54_N_sf"/>
</dbReference>
<dbReference type="PANTHER" id="PTHR11564:SF5">
    <property type="entry name" value="SIGNAL RECOGNITION PARTICLE SUBUNIT SRP54"/>
    <property type="match status" value="1"/>
</dbReference>
<dbReference type="InterPro" id="IPR000897">
    <property type="entry name" value="SRP54_GTPase_dom"/>
</dbReference>
<dbReference type="SMART" id="SM00963">
    <property type="entry name" value="SRP54_N"/>
    <property type="match status" value="1"/>
</dbReference>
<feature type="binding site" evidence="10">
    <location>
        <begin position="107"/>
        <end position="114"/>
    </location>
    <ligand>
        <name>GTP</name>
        <dbReference type="ChEBI" id="CHEBI:37565"/>
    </ligand>
</feature>
<dbReference type="PROSITE" id="PS00300">
    <property type="entry name" value="SRP54"/>
    <property type="match status" value="1"/>
</dbReference>
<dbReference type="Pfam" id="PF02881">
    <property type="entry name" value="SRP54_N"/>
    <property type="match status" value="1"/>
</dbReference>
<feature type="binding site" evidence="10">
    <location>
        <begin position="248"/>
        <end position="251"/>
    </location>
    <ligand>
        <name>GTP</name>
        <dbReference type="ChEBI" id="CHEBI:37565"/>
    </ligand>
</feature>
<keyword evidence="10" id="KW-0963">Cytoplasm</keyword>
<dbReference type="PATRIC" id="fig|69279.3.peg.179"/>
<comment type="catalytic activity">
    <reaction evidence="9 10">
        <text>GTP + H2O = GDP + phosphate + H(+)</text>
        <dbReference type="Rhea" id="RHEA:19669"/>
        <dbReference type="ChEBI" id="CHEBI:15377"/>
        <dbReference type="ChEBI" id="CHEBI:15378"/>
        <dbReference type="ChEBI" id="CHEBI:37565"/>
        <dbReference type="ChEBI" id="CHEBI:43474"/>
        <dbReference type="ChEBI" id="CHEBI:58189"/>
        <dbReference type="EC" id="3.6.5.4"/>
    </reaction>
</comment>
<dbReference type="SMART" id="SM00962">
    <property type="entry name" value="SRP54"/>
    <property type="match status" value="1"/>
</dbReference>
<dbReference type="InterPro" id="IPR004125">
    <property type="entry name" value="Signal_recog_particle_SRP54_M"/>
</dbReference>
<dbReference type="PANTHER" id="PTHR11564">
    <property type="entry name" value="SIGNAL RECOGNITION PARTICLE 54K PROTEIN SRP54"/>
    <property type="match status" value="1"/>
</dbReference>
<keyword evidence="16" id="KW-1185">Reference proteome</keyword>
<evidence type="ECO:0000313" key="14">
    <source>
        <dbReference type="EMBL" id="TDR37250.1"/>
    </source>
</evidence>
<evidence type="ECO:0000256" key="8">
    <source>
        <dbReference type="ARBA" id="ARBA00023274"/>
    </source>
</evidence>
<dbReference type="EMBL" id="SNZF01000003">
    <property type="protein sequence ID" value="TDR37250.1"/>
    <property type="molecule type" value="Genomic_DNA"/>
</dbReference>
<proteinExistence type="inferred from homology"/>
<comment type="subunit">
    <text evidence="10">Part of the signal recognition particle protein translocation system, which is composed of SRP and FtsY. SRP is a ribonucleoprotein composed of Ffh and a 4.5S RNA molecule.</text>
</comment>
<evidence type="ECO:0000256" key="3">
    <source>
        <dbReference type="ARBA" id="ARBA00022741"/>
    </source>
</evidence>
<dbReference type="OrthoDB" id="9804720at2"/>
<dbReference type="FunFam" id="3.40.50.300:FF:000022">
    <property type="entry name" value="Signal recognition particle 54 kDa subunit"/>
    <property type="match status" value="1"/>
</dbReference>
<sequence length="534" mass="55723">MFESLQERLGSILNGLTGRGALSEADVSAALREVRRALLEADVALDVVRSFTDRVREQAVGAAVLKSIKPGQMVVKIVHDELVAMLGEEGVPIDLNAPAPVVVMMVGLQGSGKTTTTAKIARRLTERQGKKVLMASLDTRRPAAQEQLRQLGEQTKVATLPIVAGQSPVDIARRAVQAAKLGGHDVVILDTAGRTHIDEPLMAEMAEIRTASNPHEILLVADSLTGQDAVNLARNFDERVGITGLVLTRMDGDGRGGAALSMRAVTGKPIKLIGTGEKMDALEEFYPKRIADRILGMGDIVSLVEKAAETIDAEKAAAMAKKMQSGKFDLNDLADQLGQMQKMGGMGGIMGMMPGMGKMKDQMAAAGLDDKMFRRQLAIISSMTKAERANPDILKHSRKKRIAAGSGTDAAEINKLLKMHRGMADMMKAMGGKGKGGGMMRGLMGGLASKMGMGGLGGMMGGMPDLSKMDPKQIEALKKQAEAAGLGKGLPGGLPGGMPGGLPGGLPGLGGGLPGLPGGMKLPGLGGLPGNKKK</sequence>
<dbReference type="GO" id="GO:0003924">
    <property type="term" value="F:GTPase activity"/>
    <property type="evidence" value="ECO:0007669"/>
    <property type="project" value="UniProtKB-UniRule"/>
</dbReference>
<keyword evidence="7 10" id="KW-0733">Signal recognition particle</keyword>
<comment type="similarity">
    <text evidence="2 10">Belongs to the GTP-binding SRP family. SRP54 subfamily.</text>
</comment>
<dbReference type="Gene3D" id="1.20.120.140">
    <property type="entry name" value="Signal recognition particle SRP54, nucleotide-binding domain"/>
    <property type="match status" value="1"/>
</dbReference>
<keyword evidence="5 10" id="KW-0694">RNA-binding</keyword>
<dbReference type="InterPro" id="IPR036891">
    <property type="entry name" value="Signal_recog_part_SRP54_M_sf"/>
</dbReference>
<evidence type="ECO:0000256" key="1">
    <source>
        <dbReference type="ARBA" id="ARBA00004515"/>
    </source>
</evidence>
<evidence type="ECO:0000259" key="12">
    <source>
        <dbReference type="PROSITE" id="PS00300"/>
    </source>
</evidence>
<dbReference type="Pfam" id="PF00448">
    <property type="entry name" value="SRP54"/>
    <property type="match status" value="1"/>
</dbReference>
<dbReference type="GO" id="GO:0006614">
    <property type="term" value="P:SRP-dependent cotranslational protein targeting to membrane"/>
    <property type="evidence" value="ECO:0007669"/>
    <property type="project" value="InterPro"/>
</dbReference>
<dbReference type="SMART" id="SM00382">
    <property type="entry name" value="AAA"/>
    <property type="match status" value="1"/>
</dbReference>
<evidence type="ECO:0000256" key="6">
    <source>
        <dbReference type="ARBA" id="ARBA00023134"/>
    </source>
</evidence>
<dbReference type="eggNOG" id="COG0541">
    <property type="taxonomic scope" value="Bacteria"/>
</dbReference>
<comment type="subcellular location">
    <subcellularLocation>
        <location evidence="1">Cell inner membrane</location>
        <topology evidence="1">Peripheral membrane protein</topology>
        <orientation evidence="1">Cytoplasmic side</orientation>
    </subcellularLocation>
    <subcellularLocation>
        <location evidence="10">Cytoplasm</location>
    </subcellularLocation>
    <text evidence="10">The SRP-RNC complex is targeted to the cytoplasmic membrane.</text>
</comment>
<keyword evidence="4 10" id="KW-0378">Hydrolase</keyword>
<dbReference type="Gene3D" id="1.10.260.30">
    <property type="entry name" value="Signal recognition particle, SRP54 subunit, M-domain"/>
    <property type="match status" value="1"/>
</dbReference>
<evidence type="ECO:0000256" key="10">
    <source>
        <dbReference type="HAMAP-Rule" id="MF_00306"/>
    </source>
</evidence>
<evidence type="ECO:0000256" key="2">
    <source>
        <dbReference type="ARBA" id="ARBA00005450"/>
    </source>
</evidence>
<dbReference type="InterPro" id="IPR027417">
    <property type="entry name" value="P-loop_NTPase"/>
</dbReference>
<evidence type="ECO:0000256" key="4">
    <source>
        <dbReference type="ARBA" id="ARBA00022801"/>
    </source>
</evidence>
<name>A0A011UW72_9HYPH</name>